<evidence type="ECO:0000313" key="2">
    <source>
        <dbReference type="EMBL" id="KAK4779119.1"/>
    </source>
</evidence>
<keyword evidence="3" id="KW-1185">Reference proteome</keyword>
<sequence length="215" mass="23418">MTVERYMEILVAQKAWTNMWMRATLKQRSSNGLPGLRIYPGGCGLFICLKLQKRMATMGAPSVGIRSFPSSSSSSCLSSHTAKIVQPPFTLSMILIRPRLGASPRIVACSAVQESSAAATSTATSTATAEAKEAKAAPKEAAEKPKRPAKAVAKPLPQLMVEDVIPQLQEILQAQDDLSEIDLTFKDNRVSPLNSHVSHRPKEQRHKLMNAYGVY</sequence>
<gene>
    <name evidence="2" type="ORF">SAY86_006647</name>
</gene>
<evidence type="ECO:0000313" key="3">
    <source>
        <dbReference type="Proteomes" id="UP001346149"/>
    </source>
</evidence>
<dbReference type="Proteomes" id="UP001346149">
    <property type="component" value="Unassembled WGS sequence"/>
</dbReference>
<protein>
    <submittedName>
        <fullName evidence="2">Uncharacterized protein</fullName>
    </submittedName>
</protein>
<dbReference type="InterPro" id="IPR021374">
    <property type="entry name" value="DUF2996"/>
</dbReference>
<dbReference type="EMBL" id="JAXQNO010000017">
    <property type="protein sequence ID" value="KAK4779119.1"/>
    <property type="molecule type" value="Genomic_DNA"/>
</dbReference>
<accession>A0AAN7QTG5</accession>
<name>A0AAN7QTG5_TRANT</name>
<feature type="region of interest" description="Disordered" evidence="1">
    <location>
        <begin position="130"/>
        <end position="150"/>
    </location>
</feature>
<feature type="compositionally biased region" description="Basic and acidic residues" evidence="1">
    <location>
        <begin position="130"/>
        <end position="146"/>
    </location>
</feature>
<comment type="caution">
    <text evidence="2">The sequence shown here is derived from an EMBL/GenBank/DDBJ whole genome shotgun (WGS) entry which is preliminary data.</text>
</comment>
<organism evidence="2 3">
    <name type="scientific">Trapa natans</name>
    <name type="common">Water chestnut</name>
    <dbReference type="NCBI Taxonomy" id="22666"/>
    <lineage>
        <taxon>Eukaryota</taxon>
        <taxon>Viridiplantae</taxon>
        <taxon>Streptophyta</taxon>
        <taxon>Embryophyta</taxon>
        <taxon>Tracheophyta</taxon>
        <taxon>Spermatophyta</taxon>
        <taxon>Magnoliopsida</taxon>
        <taxon>eudicotyledons</taxon>
        <taxon>Gunneridae</taxon>
        <taxon>Pentapetalae</taxon>
        <taxon>rosids</taxon>
        <taxon>malvids</taxon>
        <taxon>Myrtales</taxon>
        <taxon>Lythraceae</taxon>
        <taxon>Trapa</taxon>
    </lineage>
</organism>
<dbReference type="PANTHER" id="PTHR36341">
    <property type="entry name" value="DUF2996 FAMILY PROTEIN"/>
    <property type="match status" value="1"/>
</dbReference>
<proteinExistence type="predicted"/>
<reference evidence="2 3" key="1">
    <citation type="journal article" date="2023" name="Hortic Res">
        <title>Pangenome of water caltrop reveals structural variations and asymmetric subgenome divergence after allopolyploidization.</title>
        <authorList>
            <person name="Zhang X."/>
            <person name="Chen Y."/>
            <person name="Wang L."/>
            <person name="Yuan Y."/>
            <person name="Fang M."/>
            <person name="Shi L."/>
            <person name="Lu R."/>
            <person name="Comes H.P."/>
            <person name="Ma Y."/>
            <person name="Chen Y."/>
            <person name="Huang G."/>
            <person name="Zhou Y."/>
            <person name="Zheng Z."/>
            <person name="Qiu Y."/>
        </authorList>
    </citation>
    <scope>NUCLEOTIDE SEQUENCE [LARGE SCALE GENOMIC DNA]</scope>
    <source>
        <strain evidence="2">F231</strain>
    </source>
</reference>
<evidence type="ECO:0000256" key="1">
    <source>
        <dbReference type="SAM" id="MobiDB-lite"/>
    </source>
</evidence>
<dbReference type="AlphaFoldDB" id="A0AAN7QTG5"/>
<dbReference type="PANTHER" id="PTHR36341:SF3">
    <property type="entry name" value="DUF2996 FAMILY PROTEIN"/>
    <property type="match status" value="1"/>
</dbReference>